<dbReference type="Pfam" id="PF08448">
    <property type="entry name" value="PAS_4"/>
    <property type="match status" value="1"/>
</dbReference>
<keyword evidence="8" id="KW-0067">ATP-binding</keyword>
<dbReference type="Pfam" id="PF01590">
    <property type="entry name" value="GAF"/>
    <property type="match status" value="1"/>
</dbReference>
<dbReference type="PANTHER" id="PTHR43156:SF2">
    <property type="entry name" value="STAGE II SPORULATION PROTEIN E"/>
    <property type="match status" value="1"/>
</dbReference>
<keyword evidence="11" id="KW-0464">Manganese</keyword>
<reference evidence="19" key="1">
    <citation type="submission" date="2016-10" db="EMBL/GenBank/DDBJ databases">
        <authorList>
            <person name="Varghese N."/>
            <person name="Submissions S."/>
        </authorList>
    </citation>
    <scope>NUCLEOTIDE SEQUENCE [LARGE SCALE GENOMIC DNA]</scope>
    <source>
        <strain evidence="19">DSM 40318</strain>
    </source>
</reference>
<dbReference type="RefSeq" id="WP_093461308.1">
    <property type="nucleotide sequence ID" value="NZ_FNST01000002.1"/>
</dbReference>
<dbReference type="Proteomes" id="UP000198609">
    <property type="component" value="Unassembled WGS sequence"/>
</dbReference>
<evidence type="ECO:0000256" key="11">
    <source>
        <dbReference type="ARBA" id="ARBA00023211"/>
    </source>
</evidence>
<dbReference type="InterPro" id="IPR003018">
    <property type="entry name" value="GAF"/>
</dbReference>
<dbReference type="GO" id="GO:0004722">
    <property type="term" value="F:protein serine/threonine phosphatase activity"/>
    <property type="evidence" value="ECO:0007669"/>
    <property type="project" value="UniProtKB-EC"/>
</dbReference>
<evidence type="ECO:0000313" key="18">
    <source>
        <dbReference type="EMBL" id="SEB79347.1"/>
    </source>
</evidence>
<evidence type="ECO:0000256" key="1">
    <source>
        <dbReference type="ARBA" id="ARBA00013081"/>
    </source>
</evidence>
<gene>
    <name evidence="18" type="ORF">SAMN04490356_1702</name>
</gene>
<dbReference type="InterPro" id="IPR013656">
    <property type="entry name" value="PAS_4"/>
</dbReference>
<comment type="function">
    <text evidence="13">Primarily acts as an independent SigF regulator that is sensitive to the osmosensory signal, mediating the cross talk of PknD with the SigF regulon. Possesses both phosphatase and kinase activities. The kinase domain functions as a classic anti-sigma factor-like kinase to phosphorylate the anti-anti-sigma factor domain at the canonical regulatory site, and the phosphatase domain antagonizes this activity.</text>
</comment>
<dbReference type="NCBIfam" id="TIGR00229">
    <property type="entry name" value="sensory_box"/>
    <property type="match status" value="1"/>
</dbReference>
<dbReference type="InterPro" id="IPR001932">
    <property type="entry name" value="PPM-type_phosphatase-like_dom"/>
</dbReference>
<dbReference type="GO" id="GO:0005524">
    <property type="term" value="F:ATP binding"/>
    <property type="evidence" value="ECO:0007669"/>
    <property type="project" value="UniProtKB-KW"/>
</dbReference>
<dbReference type="FunFam" id="3.30.565.10:FF:000028">
    <property type="entry name" value="PAS sensor protein"/>
    <property type="match status" value="1"/>
</dbReference>
<keyword evidence="3" id="KW-0808">Transferase</keyword>
<dbReference type="EMBL" id="FNST01000002">
    <property type="protein sequence ID" value="SEB79347.1"/>
    <property type="molecule type" value="Genomic_DNA"/>
</dbReference>
<keyword evidence="2" id="KW-0597">Phosphoprotein</keyword>
<evidence type="ECO:0000256" key="6">
    <source>
        <dbReference type="ARBA" id="ARBA00022777"/>
    </source>
</evidence>
<keyword evidence="6" id="KW-0418">Kinase</keyword>
<name>A0A1H4M959_STRMJ</name>
<dbReference type="EC" id="3.1.3.16" evidence="1"/>
<evidence type="ECO:0000256" key="2">
    <source>
        <dbReference type="ARBA" id="ARBA00022553"/>
    </source>
</evidence>
<evidence type="ECO:0000256" key="14">
    <source>
        <dbReference type="ARBA" id="ARBA00075117"/>
    </source>
</evidence>
<keyword evidence="5" id="KW-0547">Nucleotide-binding</keyword>
<evidence type="ECO:0000256" key="16">
    <source>
        <dbReference type="SAM" id="MobiDB-lite"/>
    </source>
</evidence>
<dbReference type="PANTHER" id="PTHR43156">
    <property type="entry name" value="STAGE II SPORULATION PROTEIN E-RELATED"/>
    <property type="match status" value="1"/>
</dbReference>
<evidence type="ECO:0000256" key="5">
    <source>
        <dbReference type="ARBA" id="ARBA00022741"/>
    </source>
</evidence>
<evidence type="ECO:0000256" key="12">
    <source>
        <dbReference type="ARBA" id="ARBA00047761"/>
    </source>
</evidence>
<dbReference type="InterPro" id="IPR036457">
    <property type="entry name" value="PPM-type-like_dom_sf"/>
</dbReference>
<dbReference type="FunFam" id="3.30.450.40:FF:000035">
    <property type="entry name" value="PAS sensor protein"/>
    <property type="match status" value="1"/>
</dbReference>
<organism evidence="18 19">
    <name type="scientific">Streptomyces melanosporofaciens</name>
    <dbReference type="NCBI Taxonomy" id="67327"/>
    <lineage>
        <taxon>Bacteria</taxon>
        <taxon>Bacillati</taxon>
        <taxon>Actinomycetota</taxon>
        <taxon>Actinomycetes</taxon>
        <taxon>Kitasatosporales</taxon>
        <taxon>Streptomycetaceae</taxon>
        <taxon>Streptomyces</taxon>
        <taxon>Streptomyces violaceusniger group</taxon>
    </lineage>
</organism>
<dbReference type="SUPFAM" id="SSF55781">
    <property type="entry name" value="GAF domain-like"/>
    <property type="match status" value="1"/>
</dbReference>
<dbReference type="InterPro" id="IPR052016">
    <property type="entry name" value="Bact_Sigma-Reg"/>
</dbReference>
<dbReference type="SUPFAM" id="SSF81606">
    <property type="entry name" value="PP2C-like"/>
    <property type="match status" value="1"/>
</dbReference>
<dbReference type="GO" id="GO:0016301">
    <property type="term" value="F:kinase activity"/>
    <property type="evidence" value="ECO:0007669"/>
    <property type="project" value="UniProtKB-KW"/>
</dbReference>
<keyword evidence="9" id="KW-0460">Magnesium</keyword>
<evidence type="ECO:0000256" key="13">
    <source>
        <dbReference type="ARBA" id="ARBA00056274"/>
    </source>
</evidence>
<sequence length="817" mass="87419">MTPPDPAARRVRPNPPPGAPDLATATVDDHGVVTGWSEGARRLLGYRAEDVVGRAAGELRAEKTAGDKAGGAGPCPAEEPRWSGRVALCHRDGHRVEVELLAQRGPVGDGTAGWLLVCAAPREPLPQEPLPRESSSQEPGAPADRAFAQCPCVLALFDTDLRLARANADMQAATARSEDQMRGLRLTELVGRGESERVERAMREVLESGERFELETHLQGSGGSHEHAWSVSLAPLAGRTGGRCGVCFAARDTTAEQEARQRLLLLSEAGARLGSTLDLDRIALELVEAAVPRFADFASVDLLTFLHRGDEPPAGPLRGPITLRRAAHRSVVEGAPEALVGVGELATHPQHSPTAACLIEGRAARHQVTEPLQAHWEAKDPGRAARIREHGAHSVIVAPMRARGVTLGTALFARHRTSAPFTEDDTMLAEELTARAAVCVDNARRYLRERMTAETLQRSLLPQELPELTALEIASRYLPAGAWAGVGGDWFDAIPLSGARAAVVVGDVVGRGVEAAATMGRLRSAVRILADIDLPPGELLTHLDDLVTRLSSDQHPESFGPFGATCVYAVYDPVSRHCAIAAAGHPAPLVAGPEGTAEPLDLPTGPPLGLGGLPFEVMETDLPEGSLLALYTNGLIDGREREIGEGLETLREVLSRPAPSLEALCDNVLRALLPARPEDDVALVLARTRALPADRVTTWDIPPDAAAVAEARRNTTGQLIAWGLEETLFTTELIVSELVTNAIRYGRPPIRLRLIRDRGLICEVSDANSTAPHLRRARVFDEGGRGLMLVAQMATRWGTRQGADGKTIWVEQDLAPD</sequence>
<dbReference type="Pfam" id="PF13426">
    <property type="entry name" value="PAS_9"/>
    <property type="match status" value="1"/>
</dbReference>
<evidence type="ECO:0000256" key="10">
    <source>
        <dbReference type="ARBA" id="ARBA00022912"/>
    </source>
</evidence>
<dbReference type="AlphaFoldDB" id="A0A1H4M959"/>
<keyword evidence="4" id="KW-0479">Metal-binding</keyword>
<evidence type="ECO:0000313" key="19">
    <source>
        <dbReference type="Proteomes" id="UP000198609"/>
    </source>
</evidence>
<dbReference type="Pfam" id="PF13581">
    <property type="entry name" value="HATPase_c_2"/>
    <property type="match status" value="1"/>
</dbReference>
<evidence type="ECO:0000256" key="7">
    <source>
        <dbReference type="ARBA" id="ARBA00022801"/>
    </source>
</evidence>
<keyword evidence="19" id="KW-1185">Reference proteome</keyword>
<evidence type="ECO:0000256" key="4">
    <source>
        <dbReference type="ARBA" id="ARBA00022723"/>
    </source>
</evidence>
<dbReference type="SMART" id="SM00331">
    <property type="entry name" value="PP2C_SIG"/>
    <property type="match status" value="1"/>
</dbReference>
<keyword evidence="10" id="KW-0904">Protein phosphatase</keyword>
<proteinExistence type="predicted"/>
<feature type="domain" description="PAS" evidence="17">
    <location>
        <begin position="27"/>
        <end position="54"/>
    </location>
</feature>
<dbReference type="CDD" id="cd00130">
    <property type="entry name" value="PAS"/>
    <property type="match status" value="1"/>
</dbReference>
<dbReference type="Gene3D" id="3.60.40.10">
    <property type="entry name" value="PPM-type phosphatase domain"/>
    <property type="match status" value="1"/>
</dbReference>
<dbReference type="InterPro" id="IPR035965">
    <property type="entry name" value="PAS-like_dom_sf"/>
</dbReference>
<dbReference type="Gene3D" id="3.30.450.40">
    <property type="match status" value="1"/>
</dbReference>
<evidence type="ECO:0000256" key="9">
    <source>
        <dbReference type="ARBA" id="ARBA00022842"/>
    </source>
</evidence>
<dbReference type="Gene3D" id="3.30.565.10">
    <property type="entry name" value="Histidine kinase-like ATPase, C-terminal domain"/>
    <property type="match status" value="1"/>
</dbReference>
<dbReference type="InterPro" id="IPR003594">
    <property type="entry name" value="HATPase_dom"/>
</dbReference>
<evidence type="ECO:0000256" key="3">
    <source>
        <dbReference type="ARBA" id="ARBA00022679"/>
    </source>
</evidence>
<comment type="catalytic activity">
    <reaction evidence="12">
        <text>O-phospho-L-seryl-[protein] + H2O = L-seryl-[protein] + phosphate</text>
        <dbReference type="Rhea" id="RHEA:20629"/>
        <dbReference type="Rhea" id="RHEA-COMP:9863"/>
        <dbReference type="Rhea" id="RHEA-COMP:11604"/>
        <dbReference type="ChEBI" id="CHEBI:15377"/>
        <dbReference type="ChEBI" id="CHEBI:29999"/>
        <dbReference type="ChEBI" id="CHEBI:43474"/>
        <dbReference type="ChEBI" id="CHEBI:83421"/>
        <dbReference type="EC" id="3.1.3.16"/>
    </reaction>
</comment>
<dbReference type="InterPro" id="IPR000014">
    <property type="entry name" value="PAS"/>
</dbReference>
<protein>
    <recommendedName>
        <fullName evidence="1">protein-serine/threonine phosphatase</fullName>
        <ecNumber evidence="1">3.1.3.16</ecNumber>
    </recommendedName>
    <alternativeName>
        <fullName evidence="15">Protein-serine/threonine phosphatase</fullName>
    </alternativeName>
    <alternativeName>
        <fullName evidence="14">Serine/threonine-protein kinase</fullName>
    </alternativeName>
</protein>
<keyword evidence="7" id="KW-0378">Hydrolase</keyword>
<dbReference type="CDD" id="cd16936">
    <property type="entry name" value="HATPase_RsbW-like"/>
    <property type="match status" value="1"/>
</dbReference>
<evidence type="ECO:0000256" key="8">
    <source>
        <dbReference type="ARBA" id="ARBA00022840"/>
    </source>
</evidence>
<dbReference type="SUPFAM" id="SSF55874">
    <property type="entry name" value="ATPase domain of HSP90 chaperone/DNA topoisomerase II/histidine kinase"/>
    <property type="match status" value="1"/>
</dbReference>
<evidence type="ECO:0000256" key="15">
    <source>
        <dbReference type="ARBA" id="ARBA00081350"/>
    </source>
</evidence>
<dbReference type="Pfam" id="PF07228">
    <property type="entry name" value="SpoIIE"/>
    <property type="match status" value="1"/>
</dbReference>
<dbReference type="FunFam" id="3.60.40.10:FF:000005">
    <property type="entry name" value="Serine/threonine protein phosphatase"/>
    <property type="match status" value="1"/>
</dbReference>
<dbReference type="InterPro" id="IPR036890">
    <property type="entry name" value="HATPase_C_sf"/>
</dbReference>
<dbReference type="GO" id="GO:0046872">
    <property type="term" value="F:metal ion binding"/>
    <property type="evidence" value="ECO:0007669"/>
    <property type="project" value="UniProtKB-KW"/>
</dbReference>
<dbReference type="InterPro" id="IPR029016">
    <property type="entry name" value="GAF-like_dom_sf"/>
</dbReference>
<dbReference type="PROSITE" id="PS50112">
    <property type="entry name" value="PAS"/>
    <property type="match status" value="1"/>
</dbReference>
<accession>A0A1H4M959</accession>
<dbReference type="Gene3D" id="3.30.450.20">
    <property type="entry name" value="PAS domain"/>
    <property type="match status" value="2"/>
</dbReference>
<dbReference type="SMART" id="SM00065">
    <property type="entry name" value="GAF"/>
    <property type="match status" value="1"/>
</dbReference>
<feature type="region of interest" description="Disordered" evidence="16">
    <location>
        <begin position="1"/>
        <end position="27"/>
    </location>
</feature>
<dbReference type="SUPFAM" id="SSF55785">
    <property type="entry name" value="PYP-like sensor domain (PAS domain)"/>
    <property type="match status" value="2"/>
</dbReference>
<evidence type="ECO:0000259" key="17">
    <source>
        <dbReference type="PROSITE" id="PS50112"/>
    </source>
</evidence>